<keyword evidence="6" id="KW-0736">Signalosome</keyword>
<sequence>MSQAGSSTATAATAGTNHEVVNLDQLVQEITTSTDSKALNVRLHTFGGKDRDRLLSGILTNGQDPLASLDPEQHTLGYLYILSARLSPNPGHHHPSLRVIEDFCLRFKPEEARLAPERVTTLAKNIVHVTSQNLKYALTPLYNLLTRYPPSRSTLTTIHTHFITSCVTVHHYATALPVLSHPITNVDPKLTDLTYNDNLLYHYCGGVAFAALKRWEKAEEFFEICVTAPGTIPAAIQLEALKKLTLVQLILYGKTKPTPKYTNAVLGRLLRASAYGNFVREYPASISKLQTSISKDIETYNTEKNMGLINQVIQRAPRWLIRKLTSTYVTLGLGDIAKEIGSSSEDEVRATIVSMIEAGEINATISVDGNVTFSDLTTTVTKAQIDQALKNAQAQSKLLLELERTLTSSKEYLSKALKQRENDSYAMDDDDGPGGPPSTFNQWGDIL</sequence>
<evidence type="ECO:0000259" key="10">
    <source>
        <dbReference type="Pfam" id="PF22788"/>
    </source>
</evidence>
<feature type="region of interest" description="Disordered" evidence="8">
    <location>
        <begin position="421"/>
        <end position="447"/>
    </location>
</feature>
<feature type="domain" description="COP9 signalosome complex subunit 3 N-terminal helical repeats" evidence="10">
    <location>
        <begin position="61"/>
        <end position="265"/>
    </location>
</feature>
<comment type="subcellular location">
    <subcellularLocation>
        <location evidence="2">Cytoplasm</location>
    </subcellularLocation>
    <subcellularLocation>
        <location evidence="1">Nucleus</location>
    </subcellularLocation>
</comment>
<reference evidence="11 12" key="1">
    <citation type="submission" date="2022-09" db="EMBL/GenBank/DDBJ databases">
        <authorList>
            <person name="Palmer J.M."/>
        </authorList>
    </citation>
    <scope>NUCLEOTIDE SEQUENCE [LARGE SCALE GENOMIC DNA]</scope>
    <source>
        <strain evidence="11 12">DSM 7382</strain>
    </source>
</reference>
<evidence type="ECO:0000259" key="9">
    <source>
        <dbReference type="Pfam" id="PF01399"/>
    </source>
</evidence>
<gene>
    <name evidence="11" type="ORF">QCA50_013696</name>
</gene>
<dbReference type="GO" id="GO:0006511">
    <property type="term" value="P:ubiquitin-dependent protein catabolic process"/>
    <property type="evidence" value="ECO:0007669"/>
    <property type="project" value="TreeGrafter"/>
</dbReference>
<evidence type="ECO:0000256" key="2">
    <source>
        <dbReference type="ARBA" id="ARBA00004496"/>
    </source>
</evidence>
<evidence type="ECO:0000256" key="5">
    <source>
        <dbReference type="ARBA" id="ARBA00022490"/>
    </source>
</evidence>
<evidence type="ECO:0000256" key="7">
    <source>
        <dbReference type="ARBA" id="ARBA00023242"/>
    </source>
</evidence>
<dbReference type="InterPro" id="IPR000717">
    <property type="entry name" value="PCI_dom"/>
</dbReference>
<evidence type="ECO:0000313" key="12">
    <source>
        <dbReference type="Proteomes" id="UP001385951"/>
    </source>
</evidence>
<keyword evidence="5" id="KW-0963">Cytoplasm</keyword>
<evidence type="ECO:0000256" key="1">
    <source>
        <dbReference type="ARBA" id="ARBA00004123"/>
    </source>
</evidence>
<dbReference type="Proteomes" id="UP001385951">
    <property type="component" value="Unassembled WGS sequence"/>
</dbReference>
<comment type="caution">
    <text evidence="11">The sequence shown here is derived from an EMBL/GenBank/DDBJ whole genome shotgun (WGS) entry which is preliminary data.</text>
</comment>
<dbReference type="PANTHER" id="PTHR10758:SF1">
    <property type="entry name" value="COP9 SIGNALOSOME COMPLEX SUBUNIT 3"/>
    <property type="match status" value="1"/>
</dbReference>
<dbReference type="AlphaFoldDB" id="A0AAW0FTZ0"/>
<dbReference type="InterPro" id="IPR050756">
    <property type="entry name" value="CSN3"/>
</dbReference>
<feature type="domain" description="PCI" evidence="9">
    <location>
        <begin position="303"/>
        <end position="373"/>
    </location>
</feature>
<evidence type="ECO:0000256" key="3">
    <source>
        <dbReference type="ARBA" id="ARBA00007084"/>
    </source>
</evidence>
<keyword evidence="7" id="KW-0539">Nucleus</keyword>
<evidence type="ECO:0000256" key="8">
    <source>
        <dbReference type="SAM" id="MobiDB-lite"/>
    </source>
</evidence>
<dbReference type="Pfam" id="PF01399">
    <property type="entry name" value="PCI"/>
    <property type="match status" value="1"/>
</dbReference>
<evidence type="ECO:0000256" key="6">
    <source>
        <dbReference type="ARBA" id="ARBA00022790"/>
    </source>
</evidence>
<keyword evidence="12" id="KW-1185">Reference proteome</keyword>
<accession>A0AAW0FTZ0</accession>
<dbReference type="InterPro" id="IPR055089">
    <property type="entry name" value="COP9_N"/>
</dbReference>
<evidence type="ECO:0000256" key="4">
    <source>
        <dbReference type="ARBA" id="ARBA00014878"/>
    </source>
</evidence>
<dbReference type="PANTHER" id="PTHR10758">
    <property type="entry name" value="26S PROTEASOME NON-ATPASE REGULATORY SUBUNIT 3/COP9 SIGNALOSOME COMPLEX SUBUNIT 3"/>
    <property type="match status" value="1"/>
</dbReference>
<organism evidence="11 12">
    <name type="scientific">Cerrena zonata</name>
    <dbReference type="NCBI Taxonomy" id="2478898"/>
    <lineage>
        <taxon>Eukaryota</taxon>
        <taxon>Fungi</taxon>
        <taxon>Dikarya</taxon>
        <taxon>Basidiomycota</taxon>
        <taxon>Agaricomycotina</taxon>
        <taxon>Agaricomycetes</taxon>
        <taxon>Polyporales</taxon>
        <taxon>Cerrenaceae</taxon>
        <taxon>Cerrena</taxon>
    </lineage>
</organism>
<dbReference type="Pfam" id="PF22788">
    <property type="entry name" value="COP9_hel_rpt"/>
    <property type="match status" value="1"/>
</dbReference>
<feature type="compositionally biased region" description="Polar residues" evidence="8">
    <location>
        <begin position="438"/>
        <end position="447"/>
    </location>
</feature>
<protein>
    <recommendedName>
        <fullName evidence="4">COP9 signalosome complex subunit 3</fullName>
    </recommendedName>
</protein>
<dbReference type="GO" id="GO:0008180">
    <property type="term" value="C:COP9 signalosome"/>
    <property type="evidence" value="ECO:0007669"/>
    <property type="project" value="UniProtKB-KW"/>
</dbReference>
<name>A0AAW0FTZ0_9APHY</name>
<dbReference type="GO" id="GO:0005737">
    <property type="term" value="C:cytoplasm"/>
    <property type="evidence" value="ECO:0007669"/>
    <property type="project" value="UniProtKB-SubCell"/>
</dbReference>
<evidence type="ECO:0000313" key="11">
    <source>
        <dbReference type="EMBL" id="KAK7683024.1"/>
    </source>
</evidence>
<proteinExistence type="inferred from homology"/>
<comment type="similarity">
    <text evidence="3">Belongs to the CSN3 family.</text>
</comment>
<dbReference type="EMBL" id="JASBNA010000032">
    <property type="protein sequence ID" value="KAK7683024.1"/>
    <property type="molecule type" value="Genomic_DNA"/>
</dbReference>